<dbReference type="GO" id="GO:0030976">
    <property type="term" value="F:thiamine pyrophosphate binding"/>
    <property type="evidence" value="ECO:0007669"/>
    <property type="project" value="InterPro"/>
</dbReference>
<comment type="similarity">
    <text evidence="1 3">Belongs to the TPP enzyme family.</text>
</comment>
<reference evidence="7 8" key="1">
    <citation type="journal article" date="2016" name="Nat. Commun.">
        <title>Thousands of microbial genomes shed light on interconnected biogeochemical processes in an aquifer system.</title>
        <authorList>
            <person name="Anantharaman K."/>
            <person name="Brown C.T."/>
            <person name="Hug L.A."/>
            <person name="Sharon I."/>
            <person name="Castelle C.J."/>
            <person name="Probst A.J."/>
            <person name="Thomas B.C."/>
            <person name="Singh A."/>
            <person name="Wilkins M.J."/>
            <person name="Karaoz U."/>
            <person name="Brodie E.L."/>
            <person name="Williams K.H."/>
            <person name="Hubbard S.S."/>
            <person name="Banfield J.F."/>
        </authorList>
    </citation>
    <scope>NUCLEOTIDE SEQUENCE [LARGE SCALE GENOMIC DNA]</scope>
</reference>
<evidence type="ECO:0000256" key="2">
    <source>
        <dbReference type="ARBA" id="ARBA00023052"/>
    </source>
</evidence>
<dbReference type="EMBL" id="MFHT01000020">
    <property type="protein sequence ID" value="OGF77374.1"/>
    <property type="molecule type" value="Genomic_DNA"/>
</dbReference>
<evidence type="ECO:0000259" key="5">
    <source>
        <dbReference type="Pfam" id="PF02775"/>
    </source>
</evidence>
<feature type="domain" description="Thiamine pyrophosphate enzyme TPP-binding" evidence="5">
    <location>
        <begin position="393"/>
        <end position="543"/>
    </location>
</feature>
<organism evidence="7 8">
    <name type="scientific">Candidatus Giovannonibacteria bacterium RIFCSPHIGHO2_12_FULL_43_15</name>
    <dbReference type="NCBI Taxonomy" id="1798341"/>
    <lineage>
        <taxon>Bacteria</taxon>
        <taxon>Candidatus Giovannoniibacteriota</taxon>
    </lineage>
</organism>
<dbReference type="InterPro" id="IPR045229">
    <property type="entry name" value="TPP_enz"/>
</dbReference>
<dbReference type="PANTHER" id="PTHR18968">
    <property type="entry name" value="THIAMINE PYROPHOSPHATE ENZYMES"/>
    <property type="match status" value="1"/>
</dbReference>
<dbReference type="GO" id="GO:0009097">
    <property type="term" value="P:isoleucine biosynthetic process"/>
    <property type="evidence" value="ECO:0007669"/>
    <property type="project" value="TreeGrafter"/>
</dbReference>
<evidence type="ECO:0000256" key="3">
    <source>
        <dbReference type="RuleBase" id="RU362132"/>
    </source>
</evidence>
<feature type="domain" description="Thiamine pyrophosphate enzyme N-terminal TPP-binding" evidence="6">
    <location>
        <begin position="7"/>
        <end position="124"/>
    </location>
</feature>
<dbReference type="InterPro" id="IPR011766">
    <property type="entry name" value="TPP_enzyme_TPP-bd"/>
</dbReference>
<keyword evidence="2 3" id="KW-0786">Thiamine pyrophosphate</keyword>
<name>A0A1F5WP42_9BACT</name>
<dbReference type="InterPro" id="IPR029061">
    <property type="entry name" value="THDP-binding"/>
</dbReference>
<dbReference type="GO" id="GO:0005948">
    <property type="term" value="C:acetolactate synthase complex"/>
    <property type="evidence" value="ECO:0007669"/>
    <property type="project" value="TreeGrafter"/>
</dbReference>
<dbReference type="Proteomes" id="UP000177723">
    <property type="component" value="Unassembled WGS sequence"/>
</dbReference>
<dbReference type="InterPro" id="IPR012000">
    <property type="entry name" value="Thiamin_PyroP_enz_cen_dom"/>
</dbReference>
<dbReference type="GO" id="GO:0000287">
    <property type="term" value="F:magnesium ion binding"/>
    <property type="evidence" value="ECO:0007669"/>
    <property type="project" value="InterPro"/>
</dbReference>
<dbReference type="GO" id="GO:0050660">
    <property type="term" value="F:flavin adenine dinucleotide binding"/>
    <property type="evidence" value="ECO:0007669"/>
    <property type="project" value="TreeGrafter"/>
</dbReference>
<evidence type="ECO:0000259" key="6">
    <source>
        <dbReference type="Pfam" id="PF02776"/>
    </source>
</evidence>
<proteinExistence type="inferred from homology"/>
<dbReference type="GO" id="GO:0009099">
    <property type="term" value="P:L-valine biosynthetic process"/>
    <property type="evidence" value="ECO:0007669"/>
    <property type="project" value="TreeGrafter"/>
</dbReference>
<dbReference type="Pfam" id="PF00205">
    <property type="entry name" value="TPP_enzyme_M"/>
    <property type="match status" value="1"/>
</dbReference>
<dbReference type="AlphaFoldDB" id="A0A1F5WP42"/>
<dbReference type="FunFam" id="3.40.50.970:FF:000007">
    <property type="entry name" value="Acetolactate synthase"/>
    <property type="match status" value="1"/>
</dbReference>
<dbReference type="Gene3D" id="3.40.50.1220">
    <property type="entry name" value="TPP-binding domain"/>
    <property type="match status" value="1"/>
</dbReference>
<evidence type="ECO:0000259" key="4">
    <source>
        <dbReference type="Pfam" id="PF00205"/>
    </source>
</evidence>
<dbReference type="InterPro" id="IPR012001">
    <property type="entry name" value="Thiamin_PyroP_enz_TPP-bd_dom"/>
</dbReference>
<evidence type="ECO:0000256" key="1">
    <source>
        <dbReference type="ARBA" id="ARBA00007812"/>
    </source>
</evidence>
<evidence type="ECO:0000313" key="7">
    <source>
        <dbReference type="EMBL" id="OGF77374.1"/>
    </source>
</evidence>
<dbReference type="InterPro" id="IPR029035">
    <property type="entry name" value="DHS-like_NAD/FAD-binding_dom"/>
</dbReference>
<gene>
    <name evidence="7" type="ORF">A3F23_00300</name>
</gene>
<dbReference type="Pfam" id="PF02776">
    <property type="entry name" value="TPP_enzyme_N"/>
    <property type="match status" value="1"/>
</dbReference>
<accession>A0A1F5WP42</accession>
<dbReference type="Gene3D" id="3.40.50.970">
    <property type="match status" value="2"/>
</dbReference>
<dbReference type="CDD" id="cd00568">
    <property type="entry name" value="TPP_enzymes"/>
    <property type="match status" value="1"/>
</dbReference>
<dbReference type="SUPFAM" id="SSF52467">
    <property type="entry name" value="DHS-like NAD/FAD-binding domain"/>
    <property type="match status" value="1"/>
</dbReference>
<dbReference type="PANTHER" id="PTHR18968:SF13">
    <property type="entry name" value="ACETOLACTATE SYNTHASE CATALYTIC SUBUNIT, MITOCHONDRIAL"/>
    <property type="match status" value="1"/>
</dbReference>
<evidence type="ECO:0000313" key="8">
    <source>
        <dbReference type="Proteomes" id="UP000177723"/>
    </source>
</evidence>
<evidence type="ECO:0008006" key="9">
    <source>
        <dbReference type="Google" id="ProtNLM"/>
    </source>
</evidence>
<comment type="caution">
    <text evidence="7">The sequence shown here is derived from an EMBL/GenBank/DDBJ whole genome shotgun (WGS) entry which is preliminary data.</text>
</comment>
<dbReference type="CDD" id="cd07035">
    <property type="entry name" value="TPP_PYR_POX_like"/>
    <property type="match status" value="1"/>
</dbReference>
<dbReference type="GO" id="GO:0003984">
    <property type="term" value="F:acetolactate synthase activity"/>
    <property type="evidence" value="ECO:0007669"/>
    <property type="project" value="TreeGrafter"/>
</dbReference>
<dbReference type="Pfam" id="PF02775">
    <property type="entry name" value="TPP_enzyme_C"/>
    <property type="match status" value="1"/>
</dbReference>
<dbReference type="SUPFAM" id="SSF52518">
    <property type="entry name" value="Thiamin diphosphate-binding fold (THDP-binding)"/>
    <property type="match status" value="2"/>
</dbReference>
<sequence>MQIDESVSRYLVRRIEELGVGFVPFITGGAIMKIVDEIGQSKKIAWISPNHEQALSMMVDAYARLTGFGVGVVTSGPGGTNLITGIACAYYDSVPCLFITGQVGMFHVKGKRSVRQRGFQETDIFNLVKPITKYSVLLENPEDVRYEFEKAVYLAKSGRPGPVLIDVPYNVQREKINPDKLRRFSPPEKETPSNLDKIVSEVLYELKKAKKPLILAGGGVKTSFQDENLRKLTAKLNIPIATTWSATDIFPPSYRLYLGNVGRGGNHSAVKAIQESDLILGLGTRFTTKVIIDEKKFAKGTKIISVDADDGEMNESLVNISKKINIDLKDFLPALLKKAEKLSVKSWLDETALMKKNFKIDATRQYSQKYLSPYELINTLSDLLPDDAVIIPDCGCNLIWTVQAYKAKVGQSFFSAWGHSPMGYSFAASIGAWFARKKSPIIAIIGDGGMQMNIQELQTAVLNKIPVKVFVLNNRSYGNTKFAARDQFEGRSFGNEIGWGYEPPDYKKIAHAYGIKYMQIKNNKGLKDKLKAILKSRGPILADFNIDPEQYIFENTL</sequence>
<protein>
    <recommendedName>
        <fullName evidence="9">Acetolactate synthase</fullName>
    </recommendedName>
</protein>
<feature type="domain" description="Thiamine pyrophosphate enzyme central" evidence="4">
    <location>
        <begin position="200"/>
        <end position="335"/>
    </location>
</feature>